<protein>
    <submittedName>
        <fullName evidence="2">Sulfatase</fullName>
    </submittedName>
</protein>
<gene>
    <name evidence="2" type="ORF">V4D31_02565</name>
</gene>
<dbReference type="PANTHER" id="PTHR43751:SF3">
    <property type="entry name" value="SULFATASE N-TERMINAL DOMAIN-CONTAINING PROTEIN"/>
    <property type="match status" value="1"/>
</dbReference>
<accession>A0AAU8H2M3</accession>
<dbReference type="Pfam" id="PF00884">
    <property type="entry name" value="Sulfatase"/>
    <property type="match status" value="1"/>
</dbReference>
<dbReference type="PANTHER" id="PTHR43751">
    <property type="entry name" value="SULFATASE"/>
    <property type="match status" value="1"/>
</dbReference>
<name>A0AAU8H2M3_9BACT</name>
<dbReference type="AlphaFoldDB" id="A0AAU8H2M3"/>
<feature type="domain" description="Sulfatase N-terminal" evidence="1">
    <location>
        <begin position="6"/>
        <end position="355"/>
    </location>
</feature>
<dbReference type="KEGG" id="tob:V4D31_02565"/>
<dbReference type="EMBL" id="CP144374">
    <property type="protein sequence ID" value="XCH49052.1"/>
    <property type="molecule type" value="Genomic_DNA"/>
</dbReference>
<dbReference type="InterPro" id="IPR017850">
    <property type="entry name" value="Alkaline_phosphatase_core_sf"/>
</dbReference>
<evidence type="ECO:0000259" key="1">
    <source>
        <dbReference type="Pfam" id="PF00884"/>
    </source>
</evidence>
<dbReference type="RefSeq" id="WP_353686689.1">
    <property type="nucleotide sequence ID" value="NZ_CP144374.1"/>
</dbReference>
<dbReference type="InterPro" id="IPR000917">
    <property type="entry name" value="Sulfatase_N"/>
</dbReference>
<organism evidence="2">
    <name type="scientific">Thermodesulfovibrio obliviosus</name>
    <dbReference type="NCBI Taxonomy" id="3118332"/>
    <lineage>
        <taxon>Bacteria</taxon>
        <taxon>Pseudomonadati</taxon>
        <taxon>Nitrospirota</taxon>
        <taxon>Thermodesulfovibrionia</taxon>
        <taxon>Thermodesulfovibrionales</taxon>
        <taxon>Thermodesulfovibrionaceae</taxon>
        <taxon>Thermodesulfovibrio</taxon>
    </lineage>
</organism>
<dbReference type="InterPro" id="IPR052701">
    <property type="entry name" value="GAG_Ulvan_Degrading_Sulfatases"/>
</dbReference>
<reference evidence="2" key="1">
    <citation type="submission" date="2024-01" db="EMBL/GenBank/DDBJ databases">
        <title>The first autotrophic representatives of the genus Thermodesulfovibrio.</title>
        <authorList>
            <person name="Maltseva A.I."/>
            <person name="Elcheninov A.G."/>
            <person name="Kublanov I.V."/>
            <person name="Lebedinsky A.V."/>
            <person name="Frolov E.N."/>
        </authorList>
    </citation>
    <scope>NUCLEOTIDE SEQUENCE</scope>
    <source>
        <strain evidence="2">3462-1</strain>
    </source>
</reference>
<dbReference type="SUPFAM" id="SSF53649">
    <property type="entry name" value="Alkaline phosphatase-like"/>
    <property type="match status" value="1"/>
</dbReference>
<dbReference type="Gene3D" id="3.40.720.10">
    <property type="entry name" value="Alkaline Phosphatase, subunit A"/>
    <property type="match status" value="1"/>
</dbReference>
<sequence length="464" mass="54553">MKKRFPNIVLIVCDTLGAKHMSLYGYWRKTTPMLEKMVEKDNFAIYTRCFSPAPWTVPAHVSLFTGLYPSEHLTDGDKLFLSKNFYTLPEIVKNAGFTTIGITNNALVSRLFGYARGFDKFYEVWNIFEEKDNEKAIVSNFLKKTDLEKIKFLLKSSSRFPLKVLFKVVVNGVYKKLRPLSKDASSFTLKSFKIYKKILKECRQPFFIFINLMQTHDKYNPPQKYRNIFIKDNPKLEHRHRKETEYLHYAIKPFEKNYLEYMEGLYDEEILFLDEILFRMYEEIKKLKIQDNTLFIITADHGELFGEHGHVHHLFTTYNELIHIPLIISYPKEYGIKGEINNLVQLHDLFATIHSIVESPLPAPNSSIALMGNEKRDFACSQLLDVGFKIDACKEKNPDFDPDNFSFNCKEIALINKDLYKLIKRSNGQQELYNLQKDLYETQDLMKLRNMNIPEINFPKFELL</sequence>
<proteinExistence type="predicted"/>
<evidence type="ECO:0000313" key="2">
    <source>
        <dbReference type="EMBL" id="XCH49052.1"/>
    </source>
</evidence>
<dbReference type="CDD" id="cd16148">
    <property type="entry name" value="sulfatase_like"/>
    <property type="match status" value="1"/>
</dbReference>